<sequence>MDNLEQEMHPGRRQHLLAWLADQLQRYELCPEVLWTGPNAVLRVTNHRTKATRFVACVPAPQMATWAWVWSNDWALITDPRAVPVIAEAMSS</sequence>
<gene>
    <name evidence="1" type="ORF">G3I70_34300</name>
</gene>
<evidence type="ECO:0000313" key="2">
    <source>
        <dbReference type="Proteomes" id="UP000475532"/>
    </source>
</evidence>
<dbReference type="Proteomes" id="UP000475532">
    <property type="component" value="Unassembled WGS sequence"/>
</dbReference>
<dbReference type="AlphaFoldDB" id="A0A6L9QRK7"/>
<dbReference type="EMBL" id="JAAGLI010000940">
    <property type="protein sequence ID" value="NEA27532.1"/>
    <property type="molecule type" value="Genomic_DNA"/>
</dbReference>
<proteinExistence type="predicted"/>
<organism evidence="1 2">
    <name type="scientific">Actinomadura bangladeshensis</name>
    <dbReference type="NCBI Taxonomy" id="453573"/>
    <lineage>
        <taxon>Bacteria</taxon>
        <taxon>Bacillati</taxon>
        <taxon>Actinomycetota</taxon>
        <taxon>Actinomycetes</taxon>
        <taxon>Streptosporangiales</taxon>
        <taxon>Thermomonosporaceae</taxon>
        <taxon>Actinomadura</taxon>
    </lineage>
</organism>
<name>A0A6L9QRK7_9ACTN</name>
<accession>A0A6L9QRK7</accession>
<comment type="caution">
    <text evidence="1">The sequence shown here is derived from an EMBL/GenBank/DDBJ whole genome shotgun (WGS) entry which is preliminary data.</text>
</comment>
<protein>
    <submittedName>
        <fullName evidence="1">Uncharacterized protein</fullName>
    </submittedName>
</protein>
<evidence type="ECO:0000313" key="1">
    <source>
        <dbReference type="EMBL" id="NEA27532.1"/>
    </source>
</evidence>
<reference evidence="1 2" key="1">
    <citation type="submission" date="2020-01" db="EMBL/GenBank/DDBJ databases">
        <title>Insect and environment-associated Actinomycetes.</title>
        <authorList>
            <person name="Currrie C."/>
            <person name="Chevrette M."/>
            <person name="Carlson C."/>
            <person name="Stubbendieck R."/>
            <person name="Wendt-Pienkowski E."/>
        </authorList>
    </citation>
    <scope>NUCLEOTIDE SEQUENCE [LARGE SCALE GENOMIC DNA]</scope>
    <source>
        <strain evidence="1 2">SID10258</strain>
    </source>
</reference>
<dbReference type="RefSeq" id="WP_163062096.1">
    <property type="nucleotide sequence ID" value="NZ_JAAGLI010000940.1"/>
</dbReference>